<dbReference type="Proteomes" id="UP000322791">
    <property type="component" value="Unassembled WGS sequence"/>
</dbReference>
<comment type="caution">
    <text evidence="1">The sequence shown here is derived from an EMBL/GenBank/DDBJ whole genome shotgun (WGS) entry which is preliminary data.</text>
</comment>
<accession>A0A5D6V2X6</accession>
<sequence length="526" mass="59260">MDEPFTNPLYVQVNKALSLAKQAKNDQAIELIRTTFDESALHDKIQDATALGIHWRPVWNKGYAKLYPDSVLFYYIPLKAEKQGQPVNFIRTNKFLAVKMVSPMEFSVQTFLDAKGYIKGKPYSGTRLIKELHTDKLYVEIIENGKKKDKVKNTEKALTAGCVNNWTCYWTNESTCGTGSNYIQTSGVDGCYYPEDTFICGHWTQVQTIIEPVCTPTSSYNPYPSDPYNPNPYNPGVPSQPAPDPVATYREYLYVELMANRTAFFGPCPGLNDTWKKQITLYPPQIVYDKLRAMSTIDRNIIDWKVQDLINAGGQAINLDRFSVKMDKLPIVNGRMMTPVQFMNEVRTNLNTYTGTVFQPHPYAPANNAFLWANNPIGSILSIGIPMDRGSVIVSEYNTTVNDAYWTFTTIQDPYNYQHPVTGNRTFGCRKNADGTYEFYTQGADRITGELDAVLGYIVKIANNGEYLQFAKGDALWNGTMNRIANSLNASGVKAIVQPSIRNRPYYAPVMYAINNKIPLSTLTCP</sequence>
<dbReference type="EMBL" id="VTHL01000009">
    <property type="protein sequence ID" value="TYZ09677.1"/>
    <property type="molecule type" value="Genomic_DNA"/>
</dbReference>
<proteinExistence type="predicted"/>
<name>A0A5D6V2X6_9BACT</name>
<organism evidence="1 2">
    <name type="scientific">Hymenobacter lutimineralis</name>
    <dbReference type="NCBI Taxonomy" id="2606448"/>
    <lineage>
        <taxon>Bacteria</taxon>
        <taxon>Pseudomonadati</taxon>
        <taxon>Bacteroidota</taxon>
        <taxon>Cytophagia</taxon>
        <taxon>Cytophagales</taxon>
        <taxon>Hymenobacteraceae</taxon>
        <taxon>Hymenobacter</taxon>
    </lineage>
</organism>
<evidence type="ECO:0000313" key="1">
    <source>
        <dbReference type="EMBL" id="TYZ09677.1"/>
    </source>
</evidence>
<gene>
    <name evidence="1" type="ORF">FY528_10595</name>
</gene>
<protein>
    <submittedName>
        <fullName evidence="1">Uncharacterized protein</fullName>
    </submittedName>
</protein>
<dbReference type="AlphaFoldDB" id="A0A5D6V2X6"/>
<dbReference type="RefSeq" id="WP_149070974.1">
    <property type="nucleotide sequence ID" value="NZ_VTHL01000009.1"/>
</dbReference>
<evidence type="ECO:0000313" key="2">
    <source>
        <dbReference type="Proteomes" id="UP000322791"/>
    </source>
</evidence>
<keyword evidence="2" id="KW-1185">Reference proteome</keyword>
<reference evidence="1 2" key="1">
    <citation type="submission" date="2019-08" db="EMBL/GenBank/DDBJ databases">
        <authorList>
            <person name="Seo M.-J."/>
        </authorList>
    </citation>
    <scope>NUCLEOTIDE SEQUENCE [LARGE SCALE GENOMIC DNA]</scope>
    <source>
        <strain evidence="1 2">KIGAM108</strain>
    </source>
</reference>